<evidence type="ECO:0000256" key="4">
    <source>
        <dbReference type="ARBA" id="ARBA00023136"/>
    </source>
</evidence>
<feature type="transmembrane region" description="Helical" evidence="5">
    <location>
        <begin position="259"/>
        <end position="277"/>
    </location>
</feature>
<dbReference type="EMBL" id="LNIX01000057">
    <property type="protein sequence ID" value="OXA37416.1"/>
    <property type="molecule type" value="Genomic_DNA"/>
</dbReference>
<dbReference type="InterPro" id="IPR001902">
    <property type="entry name" value="SLC26A/SulP_fam"/>
</dbReference>
<evidence type="ECO:0000256" key="5">
    <source>
        <dbReference type="SAM" id="Phobius"/>
    </source>
</evidence>
<evidence type="ECO:0000259" key="6">
    <source>
        <dbReference type="Pfam" id="PF00916"/>
    </source>
</evidence>
<feature type="domain" description="SLC26A/SulP transporter" evidence="6">
    <location>
        <begin position="109"/>
        <end position="410"/>
    </location>
</feature>
<protein>
    <submittedName>
        <fullName evidence="7">Sodium-independent sulfate anion transporter</fullName>
    </submittedName>
</protein>
<reference evidence="7 8" key="1">
    <citation type="submission" date="2015-12" db="EMBL/GenBank/DDBJ databases">
        <title>The genome of Folsomia candida.</title>
        <authorList>
            <person name="Faddeeva A."/>
            <person name="Derks M.F."/>
            <person name="Anvar Y."/>
            <person name="Smit S."/>
            <person name="Van Straalen N."/>
            <person name="Roelofs D."/>
        </authorList>
    </citation>
    <scope>NUCLEOTIDE SEQUENCE [LARGE SCALE GENOMIC DNA]</scope>
    <source>
        <strain evidence="7 8">VU population</strain>
        <tissue evidence="7">Whole body</tissue>
    </source>
</reference>
<dbReference type="PANTHER" id="PTHR11814">
    <property type="entry name" value="SULFATE TRANSPORTER"/>
    <property type="match status" value="1"/>
</dbReference>
<proteinExistence type="predicted"/>
<comment type="caution">
    <text evidence="7">The sequence shown here is derived from an EMBL/GenBank/DDBJ whole genome shotgun (WGS) entry which is preliminary data.</text>
</comment>
<sequence length="410" mass="45055">MEKEYLTVYSPSRPRSPSFTNLATLFHRSSSAPDKLSQIESGTPVITSATFQTEPDFVKADLNANNQNDNYIGSDKFNTHVPLREFCGKRCVRFFPITKWLPKYTGRKFIHDFLAGLLVGLTVIPQALALSLMAGLPPQYGLYSGFMGCFVYVFFGSTSYITIGPTAVMSIMTWTYGHDKPPEYVVLLTFITGVVTLSLGLMQLGFIHNFISIPVASGFTSAAAVTICYTQLKGLLGIQFQGVGFIDIVTGAINHIKDVGMWDVIVAGLCLIVLLILRKLELIFSCLVKRGKPWSKIIWLISVSKGIIVTFLCTGVFAMIGSDSIVGILGQIRPGIPFPAPPPFSFSKNYTQPYSLIPINKSFHIMDIIKDDATVLLVFPFLALMEHSLNAKQFSGAKSIDFSQELIANG</sequence>
<organism evidence="7 8">
    <name type="scientific">Folsomia candida</name>
    <name type="common">Springtail</name>
    <dbReference type="NCBI Taxonomy" id="158441"/>
    <lineage>
        <taxon>Eukaryota</taxon>
        <taxon>Metazoa</taxon>
        <taxon>Ecdysozoa</taxon>
        <taxon>Arthropoda</taxon>
        <taxon>Hexapoda</taxon>
        <taxon>Collembola</taxon>
        <taxon>Entomobryomorpha</taxon>
        <taxon>Isotomoidea</taxon>
        <taxon>Isotomidae</taxon>
        <taxon>Proisotominae</taxon>
        <taxon>Folsomia</taxon>
    </lineage>
</organism>
<dbReference type="OrthoDB" id="288203at2759"/>
<dbReference type="InterPro" id="IPR011547">
    <property type="entry name" value="SLC26A/SulP_dom"/>
</dbReference>
<feature type="transmembrane region" description="Helical" evidence="5">
    <location>
        <begin position="184"/>
        <end position="204"/>
    </location>
</feature>
<keyword evidence="2 5" id="KW-0812">Transmembrane</keyword>
<feature type="transmembrane region" description="Helical" evidence="5">
    <location>
        <begin position="297"/>
        <end position="320"/>
    </location>
</feature>
<dbReference type="GO" id="GO:0055085">
    <property type="term" value="P:transmembrane transport"/>
    <property type="evidence" value="ECO:0007669"/>
    <property type="project" value="InterPro"/>
</dbReference>
<evidence type="ECO:0000313" key="7">
    <source>
        <dbReference type="EMBL" id="OXA37416.1"/>
    </source>
</evidence>
<feature type="transmembrane region" description="Helical" evidence="5">
    <location>
        <begin position="140"/>
        <end position="163"/>
    </location>
</feature>
<keyword evidence="8" id="KW-1185">Reference proteome</keyword>
<feature type="transmembrane region" description="Helical" evidence="5">
    <location>
        <begin position="113"/>
        <end position="134"/>
    </location>
</feature>
<dbReference type="AlphaFoldDB" id="A0A226CZF2"/>
<feature type="transmembrane region" description="Helical" evidence="5">
    <location>
        <begin position="236"/>
        <end position="253"/>
    </location>
</feature>
<dbReference type="Pfam" id="PF00916">
    <property type="entry name" value="Sulfate_transp"/>
    <property type="match status" value="1"/>
</dbReference>
<dbReference type="GO" id="GO:0016020">
    <property type="term" value="C:membrane"/>
    <property type="evidence" value="ECO:0007669"/>
    <property type="project" value="UniProtKB-SubCell"/>
</dbReference>
<accession>A0A226CZF2</accession>
<dbReference type="Proteomes" id="UP000198287">
    <property type="component" value="Unassembled WGS sequence"/>
</dbReference>
<evidence type="ECO:0000256" key="1">
    <source>
        <dbReference type="ARBA" id="ARBA00004141"/>
    </source>
</evidence>
<keyword evidence="4 5" id="KW-0472">Membrane</keyword>
<comment type="subcellular location">
    <subcellularLocation>
        <location evidence="1">Membrane</location>
        <topology evidence="1">Multi-pass membrane protein</topology>
    </subcellularLocation>
</comment>
<gene>
    <name evidence="7" type="ORF">Fcan01_27801</name>
</gene>
<evidence type="ECO:0000256" key="2">
    <source>
        <dbReference type="ARBA" id="ARBA00022692"/>
    </source>
</evidence>
<keyword evidence="3 5" id="KW-1133">Transmembrane helix</keyword>
<evidence type="ECO:0000313" key="8">
    <source>
        <dbReference type="Proteomes" id="UP000198287"/>
    </source>
</evidence>
<feature type="transmembrane region" description="Helical" evidence="5">
    <location>
        <begin position="210"/>
        <end position="229"/>
    </location>
</feature>
<evidence type="ECO:0000256" key="3">
    <source>
        <dbReference type="ARBA" id="ARBA00022989"/>
    </source>
</evidence>
<name>A0A226CZF2_FOLCA</name>